<dbReference type="GeneTree" id="ENSGT01050000248424"/>
<sequence>MTTPCVLLPLKTFQWDKLWRWKTVILLLLHMQQHRNFQYCSARAKFRGRAPSGTALDLEDAPEPSRPCLGTAKDKPNDELPAIMAPAVTRSESMAGARGGREGVASMAPVSSYHPAPYPRHSGNHGGRDPGMQPGFFCFTGERLLALSRAAPVLLQDLLELLLLGVYICLKKVLESRKRSLRGGVPGAPPAPRGGLFLPQLGIWAVYP</sequence>
<keyword evidence="3" id="KW-1185">Reference proteome</keyword>
<reference evidence="2" key="3">
    <citation type="submission" date="2025-09" db="UniProtKB">
        <authorList>
            <consortium name="Ensembl"/>
        </authorList>
    </citation>
    <scope>IDENTIFICATION</scope>
</reference>
<evidence type="ECO:0000313" key="2">
    <source>
        <dbReference type="Ensembl" id="ENSCJAP00000091495.1"/>
    </source>
</evidence>
<reference evidence="2 3" key="1">
    <citation type="submission" date="2009-03" db="EMBL/GenBank/DDBJ databases">
        <authorList>
            <person name="Warren W."/>
            <person name="Ye L."/>
            <person name="Minx P."/>
            <person name="Worley K."/>
            <person name="Gibbs R."/>
            <person name="Wilson R.K."/>
        </authorList>
    </citation>
    <scope>NUCLEOTIDE SEQUENCE [LARGE SCALE GENOMIC DNA]</scope>
</reference>
<organism evidence="2 3">
    <name type="scientific">Callithrix jacchus</name>
    <name type="common">White-tufted-ear marmoset</name>
    <name type="synonym">Simia Jacchus</name>
    <dbReference type="NCBI Taxonomy" id="9483"/>
    <lineage>
        <taxon>Eukaryota</taxon>
        <taxon>Metazoa</taxon>
        <taxon>Chordata</taxon>
        <taxon>Craniata</taxon>
        <taxon>Vertebrata</taxon>
        <taxon>Euteleostomi</taxon>
        <taxon>Mammalia</taxon>
        <taxon>Eutheria</taxon>
        <taxon>Euarchontoglires</taxon>
        <taxon>Primates</taxon>
        <taxon>Haplorrhini</taxon>
        <taxon>Platyrrhini</taxon>
        <taxon>Cebidae</taxon>
        <taxon>Callitrichinae</taxon>
        <taxon>Callithrix</taxon>
        <taxon>Callithrix</taxon>
    </lineage>
</organism>
<dbReference type="PANTHER" id="PTHR16471">
    <property type="entry name" value="CMT1A DUPLICATED REGION TRANSCRIPT 15 PROTEIN-LIKE PROTEIN"/>
    <property type="match status" value="1"/>
</dbReference>
<name>A0A8I4A3Q3_CALJA</name>
<dbReference type="PANTHER" id="PTHR16471:SF0">
    <property type="entry name" value="CMT1A DUPLICATED REGION TRANSCRIPT 15 PROTEIN-LIKE PROTEIN"/>
    <property type="match status" value="1"/>
</dbReference>
<accession>A0A8I4A3Q3</accession>
<dbReference type="Ensembl" id="ENSCJAT00000126681.1">
    <property type="protein sequence ID" value="ENSCJAP00000091495.1"/>
    <property type="gene ID" value="ENSCJAG00000079130.1"/>
</dbReference>
<proteinExistence type="predicted"/>
<protein>
    <submittedName>
        <fullName evidence="2">Uncharacterized protein</fullName>
    </submittedName>
</protein>
<reference evidence="2" key="2">
    <citation type="submission" date="2025-08" db="UniProtKB">
        <authorList>
            <consortium name="Ensembl"/>
        </authorList>
    </citation>
    <scope>IDENTIFICATION</scope>
</reference>
<evidence type="ECO:0000256" key="1">
    <source>
        <dbReference type="SAM" id="MobiDB-lite"/>
    </source>
</evidence>
<evidence type="ECO:0000313" key="3">
    <source>
        <dbReference type="Proteomes" id="UP000008225"/>
    </source>
</evidence>
<dbReference type="Proteomes" id="UP000008225">
    <property type="component" value="Chromosome 3"/>
</dbReference>
<dbReference type="AlphaFoldDB" id="A0A8I4A3Q3"/>
<feature type="region of interest" description="Disordered" evidence="1">
    <location>
        <begin position="53"/>
        <end position="80"/>
    </location>
</feature>